<evidence type="ECO:0000256" key="1">
    <source>
        <dbReference type="SAM" id="MobiDB-lite"/>
    </source>
</evidence>
<evidence type="ECO:0000313" key="2">
    <source>
        <dbReference type="EMBL" id="KAK1786532.1"/>
    </source>
</evidence>
<feature type="compositionally biased region" description="Polar residues" evidence="1">
    <location>
        <begin position="146"/>
        <end position="155"/>
    </location>
</feature>
<dbReference type="Proteomes" id="UP001239994">
    <property type="component" value="Unassembled WGS sequence"/>
</dbReference>
<dbReference type="EMBL" id="JAROKS010000024">
    <property type="protein sequence ID" value="KAK1786532.1"/>
    <property type="molecule type" value="Genomic_DNA"/>
</dbReference>
<feature type="region of interest" description="Disordered" evidence="1">
    <location>
        <begin position="133"/>
        <end position="182"/>
    </location>
</feature>
<organism evidence="2 3">
    <name type="scientific">Electrophorus voltai</name>
    <dbReference type="NCBI Taxonomy" id="2609070"/>
    <lineage>
        <taxon>Eukaryota</taxon>
        <taxon>Metazoa</taxon>
        <taxon>Chordata</taxon>
        <taxon>Craniata</taxon>
        <taxon>Vertebrata</taxon>
        <taxon>Euteleostomi</taxon>
        <taxon>Actinopterygii</taxon>
        <taxon>Neopterygii</taxon>
        <taxon>Teleostei</taxon>
        <taxon>Ostariophysi</taxon>
        <taxon>Gymnotiformes</taxon>
        <taxon>Gymnotoidei</taxon>
        <taxon>Gymnotidae</taxon>
        <taxon>Electrophorus</taxon>
    </lineage>
</organism>
<protein>
    <submittedName>
        <fullName evidence="2">Uncharacterized protein</fullName>
    </submittedName>
</protein>
<reference evidence="2" key="1">
    <citation type="submission" date="2023-03" db="EMBL/GenBank/DDBJ databases">
        <title>Electrophorus voltai genome.</title>
        <authorList>
            <person name="Bian C."/>
        </authorList>
    </citation>
    <scope>NUCLEOTIDE SEQUENCE</scope>
    <source>
        <strain evidence="2">CB-2022</strain>
        <tissue evidence="2">Muscle</tissue>
    </source>
</reference>
<sequence>MKGSPISDTGIPEVEVNDTRSTNDTAVPFQFHSDNSDLSDQEKESVQVSKGAAPVDLNLRPEPFETDLDCACSPETAQVYPEVLPAPLKCLDFTPGMSSTAGPEGQQRLLSDPCLAPMVARLMELERLQAATVQKERVKPARSCPATANTGTRNSSRLRKGDLPGSRQDIADASSCKTPVSS</sequence>
<comment type="caution">
    <text evidence="2">The sequence shown here is derived from an EMBL/GenBank/DDBJ whole genome shotgun (WGS) entry which is preliminary data.</text>
</comment>
<evidence type="ECO:0000313" key="3">
    <source>
        <dbReference type="Proteomes" id="UP001239994"/>
    </source>
</evidence>
<dbReference type="PANTHER" id="PTHR22145">
    <property type="entry name" value="SI:CH211-266K22.6"/>
    <property type="match status" value="1"/>
</dbReference>
<dbReference type="Pfam" id="PF15344">
    <property type="entry name" value="FAM217"/>
    <property type="match status" value="1"/>
</dbReference>
<dbReference type="InterPro" id="IPR029266">
    <property type="entry name" value="FAM217"/>
</dbReference>
<accession>A0AAD8YTD6</accession>
<gene>
    <name evidence="2" type="ORF">P4O66_002959</name>
</gene>
<keyword evidence="3" id="KW-1185">Reference proteome</keyword>
<dbReference type="PANTHER" id="PTHR22145:SF4">
    <property type="entry name" value="PROTEIN FAM217A"/>
    <property type="match status" value="1"/>
</dbReference>
<feature type="region of interest" description="Disordered" evidence="1">
    <location>
        <begin position="1"/>
        <end position="60"/>
    </location>
</feature>
<dbReference type="AlphaFoldDB" id="A0AAD8YTD6"/>
<name>A0AAD8YTD6_9TELE</name>
<proteinExistence type="predicted"/>